<proteinExistence type="predicted"/>
<protein>
    <recommendedName>
        <fullName evidence="3">F-box domain-containing protein</fullName>
    </recommendedName>
</protein>
<dbReference type="Proteomes" id="UP001218188">
    <property type="component" value="Unassembled WGS sequence"/>
</dbReference>
<gene>
    <name evidence="1" type="ORF">C8F04DRAFT_915358</name>
</gene>
<keyword evidence="2" id="KW-1185">Reference proteome</keyword>
<evidence type="ECO:0000313" key="1">
    <source>
        <dbReference type="EMBL" id="KAJ7034123.1"/>
    </source>
</evidence>
<evidence type="ECO:0008006" key="3">
    <source>
        <dbReference type="Google" id="ProtNLM"/>
    </source>
</evidence>
<organism evidence="1 2">
    <name type="scientific">Mycena alexandri</name>
    <dbReference type="NCBI Taxonomy" id="1745969"/>
    <lineage>
        <taxon>Eukaryota</taxon>
        <taxon>Fungi</taxon>
        <taxon>Dikarya</taxon>
        <taxon>Basidiomycota</taxon>
        <taxon>Agaricomycotina</taxon>
        <taxon>Agaricomycetes</taxon>
        <taxon>Agaricomycetidae</taxon>
        <taxon>Agaricales</taxon>
        <taxon>Marasmiineae</taxon>
        <taxon>Mycenaceae</taxon>
        <taxon>Mycena</taxon>
    </lineage>
</organism>
<reference evidence="1" key="1">
    <citation type="submission" date="2023-03" db="EMBL/GenBank/DDBJ databases">
        <title>Massive genome expansion in bonnet fungi (Mycena s.s.) driven by repeated elements and novel gene families across ecological guilds.</title>
        <authorList>
            <consortium name="Lawrence Berkeley National Laboratory"/>
            <person name="Harder C.B."/>
            <person name="Miyauchi S."/>
            <person name="Viragh M."/>
            <person name="Kuo A."/>
            <person name="Thoen E."/>
            <person name="Andreopoulos B."/>
            <person name="Lu D."/>
            <person name="Skrede I."/>
            <person name="Drula E."/>
            <person name="Henrissat B."/>
            <person name="Morin E."/>
            <person name="Kohler A."/>
            <person name="Barry K."/>
            <person name="LaButti K."/>
            <person name="Morin E."/>
            <person name="Salamov A."/>
            <person name="Lipzen A."/>
            <person name="Mereny Z."/>
            <person name="Hegedus B."/>
            <person name="Baldrian P."/>
            <person name="Stursova M."/>
            <person name="Weitz H."/>
            <person name="Taylor A."/>
            <person name="Grigoriev I.V."/>
            <person name="Nagy L.G."/>
            <person name="Martin F."/>
            <person name="Kauserud H."/>
        </authorList>
    </citation>
    <scope>NUCLEOTIDE SEQUENCE</scope>
    <source>
        <strain evidence="1">CBHHK200</strain>
    </source>
</reference>
<evidence type="ECO:0000313" key="2">
    <source>
        <dbReference type="Proteomes" id="UP001218188"/>
    </source>
</evidence>
<feature type="non-terminal residue" evidence="1">
    <location>
        <position position="101"/>
    </location>
</feature>
<comment type="caution">
    <text evidence="1">The sequence shown here is derived from an EMBL/GenBank/DDBJ whole genome shotgun (WGS) entry which is preliminary data.</text>
</comment>
<sequence length="101" mass="11659">IVYPVATLPPEITSNIFLQCLLPSPELSSPIQVHPSMYMAPLLFLQICRMWRDIALSTPRLWVNLHLNLAELRKEIGEKQLEKRIRDWFGRAGTCPLYLSV</sequence>
<accession>A0AAD6SUL5</accession>
<name>A0AAD6SUL5_9AGAR</name>
<dbReference type="EMBL" id="JARJCM010000059">
    <property type="protein sequence ID" value="KAJ7034123.1"/>
    <property type="molecule type" value="Genomic_DNA"/>
</dbReference>
<feature type="non-terminal residue" evidence="1">
    <location>
        <position position="1"/>
    </location>
</feature>
<dbReference type="AlphaFoldDB" id="A0AAD6SUL5"/>